<evidence type="ECO:0000256" key="2">
    <source>
        <dbReference type="ARBA" id="ARBA00023180"/>
    </source>
</evidence>
<dbReference type="Pfam" id="PF26428">
    <property type="entry name" value="Zwei_Ig_N"/>
    <property type="match status" value="1"/>
</dbReference>
<keyword evidence="4" id="KW-0472">Membrane</keyword>
<dbReference type="Proteomes" id="UP000494206">
    <property type="component" value="Unassembled WGS sequence"/>
</dbReference>
<keyword evidence="4" id="KW-1133">Transmembrane helix</keyword>
<evidence type="ECO:0000256" key="4">
    <source>
        <dbReference type="SAM" id="Phobius"/>
    </source>
</evidence>
<dbReference type="OrthoDB" id="114660at2759"/>
<dbReference type="InterPro" id="IPR013098">
    <property type="entry name" value="Ig_I-set"/>
</dbReference>
<proteinExistence type="predicted"/>
<keyword evidence="3" id="KW-0393">Immunoglobulin domain</keyword>
<sequence length="299" mass="34067">MRFIIAVALFALGVHASKHVSDVRAIGNLQVVIAGETLFTTDIDENRPPTPDLWCQIEKHKRVLPADWARFVRAKDHKVFLADYLSHEHKAFLHFGKSSAEHAGVYRCEIKEPNGNIIIGNMFAYSHPVVKNDENWPLKKSDQEEGLVLAPSVYASYQTTAFIKCPIIAYPEPKIFWYKNNVPLDFNDRIKYNATAQALQISDVQEEDAGVYRCNATNQFPVVIDGPKQEFSVKLEQELRVGDNYGWMLPLAVIIIILLILFLVIFTCQRCAKYKADHYNVAERERALHNDQVPLKNSV</sequence>
<feature type="chain" id="PRO_5035855131" description="Ig-like domain-containing protein" evidence="5">
    <location>
        <begin position="17"/>
        <end position="299"/>
    </location>
</feature>
<evidence type="ECO:0000256" key="3">
    <source>
        <dbReference type="ARBA" id="ARBA00023319"/>
    </source>
</evidence>
<feature type="domain" description="Ig-like" evidence="6">
    <location>
        <begin position="128"/>
        <end position="234"/>
    </location>
</feature>
<dbReference type="InterPro" id="IPR058814">
    <property type="entry name" value="ZIG1/7_N"/>
</dbReference>
<evidence type="ECO:0000256" key="1">
    <source>
        <dbReference type="ARBA" id="ARBA00022729"/>
    </source>
</evidence>
<feature type="transmembrane region" description="Helical" evidence="4">
    <location>
        <begin position="245"/>
        <end position="266"/>
    </location>
</feature>
<dbReference type="InterPro" id="IPR050831">
    <property type="entry name" value="CEA_cell_adhesion"/>
</dbReference>
<keyword evidence="4" id="KW-0812">Transmembrane</keyword>
<gene>
    <name evidence="7" type="ORF">CBOVIS_LOCUS2131</name>
</gene>
<dbReference type="InterPro" id="IPR003599">
    <property type="entry name" value="Ig_sub"/>
</dbReference>
<dbReference type="InterPro" id="IPR013783">
    <property type="entry name" value="Ig-like_fold"/>
</dbReference>
<keyword evidence="1 5" id="KW-0732">Signal</keyword>
<evidence type="ECO:0000313" key="8">
    <source>
        <dbReference type="Proteomes" id="UP000494206"/>
    </source>
</evidence>
<dbReference type="InterPro" id="IPR003598">
    <property type="entry name" value="Ig_sub2"/>
</dbReference>
<dbReference type="InterPro" id="IPR007110">
    <property type="entry name" value="Ig-like_dom"/>
</dbReference>
<dbReference type="EMBL" id="CADEPM010000001">
    <property type="protein sequence ID" value="CAB3398906.1"/>
    <property type="molecule type" value="Genomic_DNA"/>
</dbReference>
<dbReference type="SMART" id="SM00409">
    <property type="entry name" value="IG"/>
    <property type="match status" value="1"/>
</dbReference>
<dbReference type="InterPro" id="IPR036179">
    <property type="entry name" value="Ig-like_dom_sf"/>
</dbReference>
<dbReference type="PANTHER" id="PTHR44427">
    <property type="entry name" value="CARCINOEMBRYONIC ANTIGEN-RELATED CELL ADHESION MOLECULE 19"/>
    <property type="match status" value="1"/>
</dbReference>
<evidence type="ECO:0000256" key="5">
    <source>
        <dbReference type="SAM" id="SignalP"/>
    </source>
</evidence>
<evidence type="ECO:0000259" key="6">
    <source>
        <dbReference type="PROSITE" id="PS50835"/>
    </source>
</evidence>
<reference evidence="7 8" key="1">
    <citation type="submission" date="2020-04" db="EMBL/GenBank/DDBJ databases">
        <authorList>
            <person name="Laetsch R D."/>
            <person name="Stevens L."/>
            <person name="Kumar S."/>
            <person name="Blaxter L. M."/>
        </authorList>
    </citation>
    <scope>NUCLEOTIDE SEQUENCE [LARGE SCALE GENOMIC DNA]</scope>
</reference>
<dbReference type="AlphaFoldDB" id="A0A8S1EFY4"/>
<keyword evidence="2" id="KW-0325">Glycoprotein</keyword>
<dbReference type="PROSITE" id="PS50835">
    <property type="entry name" value="IG_LIKE"/>
    <property type="match status" value="1"/>
</dbReference>
<evidence type="ECO:0000313" key="7">
    <source>
        <dbReference type="EMBL" id="CAB3398906.1"/>
    </source>
</evidence>
<dbReference type="SUPFAM" id="SSF48726">
    <property type="entry name" value="Immunoglobulin"/>
    <property type="match status" value="1"/>
</dbReference>
<protein>
    <recommendedName>
        <fullName evidence="6">Ig-like domain-containing protein</fullName>
    </recommendedName>
</protein>
<dbReference type="Gene3D" id="2.60.40.10">
    <property type="entry name" value="Immunoglobulins"/>
    <property type="match status" value="1"/>
</dbReference>
<organism evidence="7 8">
    <name type="scientific">Caenorhabditis bovis</name>
    <dbReference type="NCBI Taxonomy" id="2654633"/>
    <lineage>
        <taxon>Eukaryota</taxon>
        <taxon>Metazoa</taxon>
        <taxon>Ecdysozoa</taxon>
        <taxon>Nematoda</taxon>
        <taxon>Chromadorea</taxon>
        <taxon>Rhabditida</taxon>
        <taxon>Rhabditina</taxon>
        <taxon>Rhabditomorpha</taxon>
        <taxon>Rhabditoidea</taxon>
        <taxon>Rhabditidae</taxon>
        <taxon>Peloderinae</taxon>
        <taxon>Caenorhabditis</taxon>
    </lineage>
</organism>
<keyword evidence="8" id="KW-1185">Reference proteome</keyword>
<accession>A0A8S1EFY4</accession>
<dbReference type="PANTHER" id="PTHR44427:SF1">
    <property type="entry name" value="CARCINOEMBRYONIC ANTIGEN-RELATED CELL ADHESION MOLECULE 1"/>
    <property type="match status" value="1"/>
</dbReference>
<name>A0A8S1EFY4_9PELO</name>
<dbReference type="CDD" id="cd00096">
    <property type="entry name" value="Ig"/>
    <property type="match status" value="1"/>
</dbReference>
<dbReference type="SMART" id="SM00408">
    <property type="entry name" value="IGc2"/>
    <property type="match status" value="1"/>
</dbReference>
<feature type="signal peptide" evidence="5">
    <location>
        <begin position="1"/>
        <end position="16"/>
    </location>
</feature>
<dbReference type="Pfam" id="PF07679">
    <property type="entry name" value="I-set"/>
    <property type="match status" value="1"/>
</dbReference>
<comment type="caution">
    <text evidence="7">The sequence shown here is derived from an EMBL/GenBank/DDBJ whole genome shotgun (WGS) entry which is preliminary data.</text>
</comment>